<gene>
    <name evidence="2" type="primary">gntU</name>
    <name evidence="2" type="ORF">BN997_03179</name>
</gene>
<dbReference type="Proteomes" id="UP000040453">
    <property type="component" value="Unassembled WGS sequence"/>
</dbReference>
<keyword evidence="1" id="KW-0472">Membrane</keyword>
<organism evidence="2 3">
    <name type="scientific">Oceanobacillus oncorhynchi</name>
    <dbReference type="NCBI Taxonomy" id="545501"/>
    <lineage>
        <taxon>Bacteria</taxon>
        <taxon>Bacillati</taxon>
        <taxon>Bacillota</taxon>
        <taxon>Bacilli</taxon>
        <taxon>Bacillales</taxon>
        <taxon>Bacillaceae</taxon>
        <taxon>Oceanobacillus</taxon>
    </lineage>
</organism>
<dbReference type="STRING" id="545501.BN997_03179"/>
<feature type="transmembrane region" description="Helical" evidence="1">
    <location>
        <begin position="306"/>
        <end position="333"/>
    </location>
</feature>
<dbReference type="EMBL" id="CDGG01000001">
    <property type="protein sequence ID" value="CEI83274.1"/>
    <property type="molecule type" value="Genomic_DNA"/>
</dbReference>
<evidence type="ECO:0000256" key="1">
    <source>
        <dbReference type="SAM" id="Phobius"/>
    </source>
</evidence>
<evidence type="ECO:0000313" key="3">
    <source>
        <dbReference type="Proteomes" id="UP000040453"/>
    </source>
</evidence>
<dbReference type="GO" id="GO:0015128">
    <property type="term" value="F:gluconate transmembrane transporter activity"/>
    <property type="evidence" value="ECO:0007669"/>
    <property type="project" value="InterPro"/>
</dbReference>
<feature type="transmembrane region" description="Helical" evidence="1">
    <location>
        <begin position="339"/>
        <end position="356"/>
    </location>
</feature>
<feature type="transmembrane region" description="Helical" evidence="1">
    <location>
        <begin position="179"/>
        <end position="198"/>
    </location>
</feature>
<feature type="transmembrane region" description="Helical" evidence="1">
    <location>
        <begin position="29"/>
        <end position="46"/>
    </location>
</feature>
<evidence type="ECO:0000313" key="2">
    <source>
        <dbReference type="EMBL" id="CEI83274.1"/>
    </source>
</evidence>
<feature type="transmembrane region" description="Helical" evidence="1">
    <location>
        <begin position="423"/>
        <end position="448"/>
    </location>
</feature>
<feature type="transmembrane region" description="Helical" evidence="1">
    <location>
        <begin position="58"/>
        <end position="82"/>
    </location>
</feature>
<feature type="transmembrane region" description="Helical" evidence="1">
    <location>
        <begin position="102"/>
        <end position="129"/>
    </location>
</feature>
<keyword evidence="3" id="KW-1185">Reference proteome</keyword>
<feature type="transmembrane region" description="Helical" evidence="1">
    <location>
        <begin position="265"/>
        <end position="285"/>
    </location>
</feature>
<dbReference type="InterPro" id="IPR003474">
    <property type="entry name" value="Glcn_transporter"/>
</dbReference>
<name>A0A0A1MUD9_9BACI</name>
<dbReference type="PANTHER" id="PTHR30354">
    <property type="entry name" value="GNT FAMILY GLUCONATE TRANSPORTER"/>
    <property type="match status" value="1"/>
</dbReference>
<dbReference type="RefSeq" id="WP_042533557.1">
    <property type="nucleotide sequence ID" value="NZ_CAXOIH010000024.1"/>
</dbReference>
<dbReference type="NCBIfam" id="TIGR00791">
    <property type="entry name" value="gntP"/>
    <property type="match status" value="1"/>
</dbReference>
<proteinExistence type="predicted"/>
<dbReference type="PANTHER" id="PTHR30354:SF25">
    <property type="entry name" value="INNER MEMBRANE PERMEASE YGBN"/>
    <property type="match status" value="1"/>
</dbReference>
<feature type="transmembrane region" description="Helical" evidence="1">
    <location>
        <begin position="226"/>
        <end position="245"/>
    </location>
</feature>
<sequence length="449" mass="47571">MESTAWIITVGILAMVILLFLIIRTKLQAFLALIIASLFVGLAVGMPPQELLAHIEEAMGGTLGFVALIIGIGTIFGEVLRASGASEKLALTLMDKFGEKNIVWALGASGFLISIAVFIDVAIVILVPLTYALVRKSKKSLLYYGIPLTAGLSVTHTFIPPTPGPIATASIIGADLGYVILFGVIAGIPAMIIAGPLFGKFISKKIHVDVPEHFKESEVNYDPDKLPGFAGVVIMLIAPLILILGNTTADLLLDEGNIVREILMFIGNPIIALLIVSLLTIWLYGTRRGFTKGELQKITTRALEPAGIIILITGAGGVFGQTLIATGIGDILADSMQQINMPIILFGFITAALIRITQGSGTVSMITAASLVSPLIQHFDVSEPMLGLVTIAIACGGTAFSHVNDSGFWMANRYFGMSVADTLKSWTVMKTLVGLTGLAVVLILSLFIK</sequence>
<feature type="transmembrane region" description="Helical" evidence="1">
    <location>
        <begin position="5"/>
        <end position="23"/>
    </location>
</feature>
<dbReference type="AlphaFoldDB" id="A0A0A1MUD9"/>
<keyword evidence="1" id="KW-0812">Transmembrane</keyword>
<keyword evidence="1" id="KW-1133">Transmembrane helix</keyword>
<dbReference type="Pfam" id="PF02447">
    <property type="entry name" value="GntP_permease"/>
    <property type="match status" value="1"/>
</dbReference>
<feature type="transmembrane region" description="Helical" evidence="1">
    <location>
        <begin position="385"/>
        <end position="403"/>
    </location>
</feature>
<dbReference type="PIRSF" id="PIRSF002746">
    <property type="entry name" value="Gluconate_transporter"/>
    <property type="match status" value="1"/>
</dbReference>
<reference evidence="2 3" key="1">
    <citation type="submission" date="2014-11" db="EMBL/GenBank/DDBJ databases">
        <authorList>
            <person name="Urmite Genomes Urmite Genomes"/>
        </authorList>
    </citation>
    <scope>NUCLEOTIDE SEQUENCE [LARGE SCALE GENOMIC DNA]</scope>
    <source>
        <strain evidence="2 3">Oc5</strain>
    </source>
</reference>
<protein>
    <submittedName>
        <fullName evidence="2">Low-affinity gluconate transporter</fullName>
    </submittedName>
</protein>
<accession>A0A0A1MUD9</accession>
<dbReference type="OrthoDB" id="9787129at2"/>
<dbReference type="GO" id="GO:0005886">
    <property type="term" value="C:plasma membrane"/>
    <property type="evidence" value="ECO:0007669"/>
    <property type="project" value="TreeGrafter"/>
</dbReference>